<evidence type="ECO:0000313" key="7">
    <source>
        <dbReference type="Proteomes" id="UP000627369"/>
    </source>
</evidence>
<name>A0A919KWG7_9MICO</name>
<protein>
    <submittedName>
        <fullName evidence="6">TetR family transcriptional regulator</fullName>
    </submittedName>
</protein>
<reference evidence="6" key="1">
    <citation type="journal article" date="2014" name="Int. J. Syst. Evol. Microbiol.">
        <title>Complete genome sequence of Corynebacterium casei LMG S-19264T (=DSM 44701T), isolated from a smear-ripened cheese.</title>
        <authorList>
            <consortium name="US DOE Joint Genome Institute (JGI-PGF)"/>
            <person name="Walter F."/>
            <person name="Albersmeier A."/>
            <person name="Kalinowski J."/>
            <person name="Ruckert C."/>
        </authorList>
    </citation>
    <scope>NUCLEOTIDE SEQUENCE</scope>
    <source>
        <strain evidence="6">CGMCC 4.7398</strain>
    </source>
</reference>
<dbReference type="SUPFAM" id="SSF48498">
    <property type="entry name" value="Tetracyclin repressor-like, C-terminal domain"/>
    <property type="match status" value="1"/>
</dbReference>
<dbReference type="PANTHER" id="PTHR47506:SF7">
    <property type="entry name" value="TRANSCRIPTIONAL REGULATORY PROTEIN"/>
    <property type="match status" value="1"/>
</dbReference>
<proteinExistence type="predicted"/>
<reference evidence="6" key="2">
    <citation type="submission" date="2020-09" db="EMBL/GenBank/DDBJ databases">
        <authorList>
            <person name="Sun Q."/>
            <person name="Zhou Y."/>
        </authorList>
    </citation>
    <scope>NUCLEOTIDE SEQUENCE</scope>
    <source>
        <strain evidence="6">CGMCC 4.7398</strain>
    </source>
</reference>
<dbReference type="InterPro" id="IPR001647">
    <property type="entry name" value="HTH_TetR"/>
</dbReference>
<comment type="caution">
    <text evidence="6">The sequence shown here is derived from an EMBL/GenBank/DDBJ whole genome shotgun (WGS) entry which is preliminary data.</text>
</comment>
<dbReference type="RefSeq" id="WP_189670128.1">
    <property type="nucleotide sequence ID" value="NZ_BNAS01000004.1"/>
</dbReference>
<evidence type="ECO:0000256" key="4">
    <source>
        <dbReference type="PROSITE-ProRule" id="PRU00335"/>
    </source>
</evidence>
<keyword evidence="7" id="KW-1185">Reference proteome</keyword>
<dbReference type="GO" id="GO:0003677">
    <property type="term" value="F:DNA binding"/>
    <property type="evidence" value="ECO:0007669"/>
    <property type="project" value="UniProtKB-UniRule"/>
</dbReference>
<sequence length="196" mass="21489">MRYSKEHKWATRQRIIEAAGRRFKADGIDGSGVAVLMADVGLTNGAFYTHFDSKDDLVATAVAHELDEQRKGAAEFPPDQAGVERLVREYLSVEHRDDPEHGCPSAALLDEIGRRPDATKQAYTDGVLAFIGEFAARRAPHDPQSAHAKSLSIYAAMVGTMQMSRALADRQLADDVLEQGIRNVLMLVRAPDEASD</sequence>
<dbReference type="SUPFAM" id="SSF46689">
    <property type="entry name" value="Homeodomain-like"/>
    <property type="match status" value="1"/>
</dbReference>
<dbReference type="AlphaFoldDB" id="A0A919KWG7"/>
<feature type="DNA-binding region" description="H-T-H motif" evidence="4">
    <location>
        <begin position="32"/>
        <end position="51"/>
    </location>
</feature>
<dbReference type="Gene3D" id="1.10.10.60">
    <property type="entry name" value="Homeodomain-like"/>
    <property type="match status" value="1"/>
</dbReference>
<dbReference type="PROSITE" id="PS50977">
    <property type="entry name" value="HTH_TETR_2"/>
    <property type="match status" value="1"/>
</dbReference>
<gene>
    <name evidence="6" type="ORF">GCM10017772_30750</name>
</gene>
<keyword evidence="1" id="KW-0805">Transcription regulation</keyword>
<keyword evidence="3" id="KW-0804">Transcription</keyword>
<dbReference type="PANTHER" id="PTHR47506">
    <property type="entry name" value="TRANSCRIPTIONAL REGULATORY PROTEIN"/>
    <property type="match status" value="1"/>
</dbReference>
<dbReference type="Proteomes" id="UP000627369">
    <property type="component" value="Unassembled WGS sequence"/>
</dbReference>
<evidence type="ECO:0000256" key="1">
    <source>
        <dbReference type="ARBA" id="ARBA00023015"/>
    </source>
</evidence>
<dbReference type="InterPro" id="IPR036271">
    <property type="entry name" value="Tet_transcr_reg_TetR-rel_C_sf"/>
</dbReference>
<evidence type="ECO:0000259" key="5">
    <source>
        <dbReference type="PROSITE" id="PS50977"/>
    </source>
</evidence>
<accession>A0A919KWG7</accession>
<dbReference type="EMBL" id="BNAS01000004">
    <property type="protein sequence ID" value="GHH75132.1"/>
    <property type="molecule type" value="Genomic_DNA"/>
</dbReference>
<feature type="domain" description="HTH tetR-type" evidence="5">
    <location>
        <begin position="9"/>
        <end position="69"/>
    </location>
</feature>
<evidence type="ECO:0000313" key="6">
    <source>
        <dbReference type="EMBL" id="GHH75132.1"/>
    </source>
</evidence>
<keyword evidence="2 4" id="KW-0238">DNA-binding</keyword>
<dbReference type="PRINTS" id="PR00455">
    <property type="entry name" value="HTHTETR"/>
</dbReference>
<evidence type="ECO:0000256" key="2">
    <source>
        <dbReference type="ARBA" id="ARBA00023125"/>
    </source>
</evidence>
<evidence type="ECO:0000256" key="3">
    <source>
        <dbReference type="ARBA" id="ARBA00023163"/>
    </source>
</evidence>
<dbReference type="Pfam" id="PF00440">
    <property type="entry name" value="TetR_N"/>
    <property type="match status" value="1"/>
</dbReference>
<organism evidence="6 7">
    <name type="scientific">Promicromonospora soli</name>
    <dbReference type="NCBI Taxonomy" id="2035533"/>
    <lineage>
        <taxon>Bacteria</taxon>
        <taxon>Bacillati</taxon>
        <taxon>Actinomycetota</taxon>
        <taxon>Actinomycetes</taxon>
        <taxon>Micrococcales</taxon>
        <taxon>Promicromonosporaceae</taxon>
        <taxon>Promicromonospora</taxon>
    </lineage>
</organism>
<dbReference type="Gene3D" id="1.10.357.10">
    <property type="entry name" value="Tetracycline Repressor, domain 2"/>
    <property type="match status" value="1"/>
</dbReference>
<dbReference type="InterPro" id="IPR009057">
    <property type="entry name" value="Homeodomain-like_sf"/>
</dbReference>